<reference evidence="1 2" key="1">
    <citation type="journal article" date="2010" name="Nature">
        <title>Genome sequencing and analysis of the model grass Brachypodium distachyon.</title>
        <authorList>
            <consortium name="International Brachypodium Initiative"/>
        </authorList>
    </citation>
    <scope>NUCLEOTIDE SEQUENCE [LARGE SCALE GENOMIC DNA]</scope>
    <source>
        <strain evidence="1 2">Bd21</strain>
    </source>
</reference>
<proteinExistence type="predicted"/>
<evidence type="ECO:0000313" key="1">
    <source>
        <dbReference type="EMBL" id="KQK02532.1"/>
    </source>
</evidence>
<dbReference type="Gramene" id="KQK02532">
    <property type="protein sequence ID" value="KQK02532"/>
    <property type="gene ID" value="BRADI_2g02083v3"/>
</dbReference>
<dbReference type="Proteomes" id="UP000008810">
    <property type="component" value="Chromosome 2"/>
</dbReference>
<evidence type="ECO:0000313" key="2">
    <source>
        <dbReference type="EnsemblPlants" id="KQK02532"/>
    </source>
</evidence>
<accession>A0A0Q3IQI3</accession>
<gene>
    <name evidence="1" type="ORF">BRADI_2g02083v3</name>
</gene>
<reference evidence="2" key="3">
    <citation type="submission" date="2018-08" db="UniProtKB">
        <authorList>
            <consortium name="EnsemblPlants"/>
        </authorList>
    </citation>
    <scope>IDENTIFICATION</scope>
    <source>
        <strain evidence="2">cv. Bd21</strain>
    </source>
</reference>
<keyword evidence="3" id="KW-1185">Reference proteome</keyword>
<dbReference type="AlphaFoldDB" id="A0A0Q3IQI3"/>
<dbReference type="InParanoid" id="A0A0Q3IQI3"/>
<evidence type="ECO:0000313" key="3">
    <source>
        <dbReference type="Proteomes" id="UP000008810"/>
    </source>
</evidence>
<name>A0A0Q3IQI3_BRADI</name>
<protein>
    <submittedName>
        <fullName evidence="1 2">Uncharacterized protein</fullName>
    </submittedName>
</protein>
<dbReference type="EnsemblPlants" id="KQK02532">
    <property type="protein sequence ID" value="KQK02532"/>
    <property type="gene ID" value="BRADI_2g02083v3"/>
</dbReference>
<reference evidence="1" key="2">
    <citation type="submission" date="2017-06" db="EMBL/GenBank/DDBJ databases">
        <title>WGS assembly of Brachypodium distachyon.</title>
        <authorList>
            <consortium name="The International Brachypodium Initiative"/>
            <person name="Lucas S."/>
            <person name="Harmon-Smith M."/>
            <person name="Lail K."/>
            <person name="Tice H."/>
            <person name="Grimwood J."/>
            <person name="Bruce D."/>
            <person name="Barry K."/>
            <person name="Shu S."/>
            <person name="Lindquist E."/>
            <person name="Wang M."/>
            <person name="Pitluck S."/>
            <person name="Vogel J.P."/>
            <person name="Garvin D.F."/>
            <person name="Mockler T.C."/>
            <person name="Schmutz J."/>
            <person name="Rokhsar D."/>
            <person name="Bevan M.W."/>
        </authorList>
    </citation>
    <scope>NUCLEOTIDE SEQUENCE</scope>
    <source>
        <strain evidence="1">Bd21</strain>
    </source>
</reference>
<organism evidence="1">
    <name type="scientific">Brachypodium distachyon</name>
    <name type="common">Purple false brome</name>
    <name type="synonym">Trachynia distachya</name>
    <dbReference type="NCBI Taxonomy" id="15368"/>
    <lineage>
        <taxon>Eukaryota</taxon>
        <taxon>Viridiplantae</taxon>
        <taxon>Streptophyta</taxon>
        <taxon>Embryophyta</taxon>
        <taxon>Tracheophyta</taxon>
        <taxon>Spermatophyta</taxon>
        <taxon>Magnoliopsida</taxon>
        <taxon>Liliopsida</taxon>
        <taxon>Poales</taxon>
        <taxon>Poaceae</taxon>
        <taxon>BOP clade</taxon>
        <taxon>Pooideae</taxon>
        <taxon>Stipodae</taxon>
        <taxon>Brachypodieae</taxon>
        <taxon>Brachypodium</taxon>
    </lineage>
</organism>
<dbReference type="EMBL" id="CM000881">
    <property type="protein sequence ID" value="KQK02532.1"/>
    <property type="molecule type" value="Genomic_DNA"/>
</dbReference>
<sequence length="194" mass="22290">MAANLLAFDGRNQGRREWSHNASMTTTTPTTRGFRSSVSLSVMMKRPDGWAGPKSCRVTLLCELLVAHNLWSDLPQACTLYPQTFSFKIRHQLGQYTYIMTNPLKQYLTLNYLSSETFSLINLSAFYYFSLCFSAPVSSPDTLFHSTSKTLFSSYSSYPQTRTQHDCMRFYRINPRRPISFRSEKSPLACLIDR</sequence>